<feature type="signal peptide" evidence="5">
    <location>
        <begin position="1"/>
        <end position="24"/>
    </location>
</feature>
<dbReference type="AlphaFoldDB" id="A0A6J0BBW1"/>
<name>A0A6J0BBW1_NEOLC</name>
<feature type="chain" id="PRO_5026999715" evidence="5">
    <location>
        <begin position="25"/>
        <end position="133"/>
    </location>
</feature>
<dbReference type="PANTHER" id="PTHR11857:SF43">
    <property type="entry name" value="GEO07291P1-RELATED"/>
    <property type="match status" value="1"/>
</dbReference>
<evidence type="ECO:0000256" key="5">
    <source>
        <dbReference type="SAM" id="SignalP"/>
    </source>
</evidence>
<sequence length="133" mass="15249">MRGPTSVFILILFAAILQTQQAEANVRKECRRASGVSWASLKRLKKGNFEEIDPKLKCYLKCFMVKNGIMSEDNEIEIENTMRHLPRKLQSGSREILERCKTMRGEDSCDTAFQIAKCYITAHPEVLRRVALV</sequence>
<keyword evidence="3" id="KW-0964">Secreted</keyword>
<dbReference type="InterPro" id="IPR006170">
    <property type="entry name" value="PBP/GOBP"/>
</dbReference>
<evidence type="ECO:0000256" key="1">
    <source>
        <dbReference type="ARBA" id="ARBA00004613"/>
    </source>
</evidence>
<comment type="similarity">
    <text evidence="2">Belongs to the PBP/GOBP family.</text>
</comment>
<dbReference type="SMART" id="SM00708">
    <property type="entry name" value="PhBP"/>
    <property type="match status" value="1"/>
</dbReference>
<dbReference type="GO" id="GO:0005615">
    <property type="term" value="C:extracellular space"/>
    <property type="evidence" value="ECO:0007669"/>
    <property type="project" value="TreeGrafter"/>
</dbReference>
<dbReference type="Gene3D" id="1.10.238.20">
    <property type="entry name" value="Pheromone/general odorant binding protein domain"/>
    <property type="match status" value="1"/>
</dbReference>
<evidence type="ECO:0000256" key="2">
    <source>
        <dbReference type="ARBA" id="ARBA00008098"/>
    </source>
</evidence>
<dbReference type="FunFam" id="1.10.238.20:FF:000001">
    <property type="entry name" value="General odorant-binding protein lush"/>
    <property type="match status" value="1"/>
</dbReference>
<accession>A0A6J0BBW1</accession>
<evidence type="ECO:0000313" key="7">
    <source>
        <dbReference type="RefSeq" id="XP_015512409.1"/>
    </source>
</evidence>
<organism evidence="7">
    <name type="scientific">Neodiprion lecontei</name>
    <name type="common">Redheaded pine sawfly</name>
    <dbReference type="NCBI Taxonomy" id="441921"/>
    <lineage>
        <taxon>Eukaryota</taxon>
        <taxon>Metazoa</taxon>
        <taxon>Ecdysozoa</taxon>
        <taxon>Arthropoda</taxon>
        <taxon>Hexapoda</taxon>
        <taxon>Insecta</taxon>
        <taxon>Pterygota</taxon>
        <taxon>Neoptera</taxon>
        <taxon>Endopterygota</taxon>
        <taxon>Hymenoptera</taxon>
        <taxon>Tenthredinoidea</taxon>
        <taxon>Diprionidae</taxon>
        <taxon>Diprioninae</taxon>
        <taxon>Neodiprion</taxon>
    </lineage>
</organism>
<dbReference type="GO" id="GO:0005549">
    <property type="term" value="F:odorant binding"/>
    <property type="evidence" value="ECO:0007669"/>
    <property type="project" value="InterPro"/>
</dbReference>
<proteinExistence type="inferred from homology"/>
<gene>
    <name evidence="7" type="primary">LOC107218889</name>
</gene>
<dbReference type="Proteomes" id="UP000829291">
    <property type="component" value="Chromosome 6"/>
</dbReference>
<dbReference type="Pfam" id="PF01395">
    <property type="entry name" value="PBP_GOBP"/>
    <property type="match status" value="1"/>
</dbReference>
<dbReference type="RefSeq" id="XP_015512409.1">
    <property type="nucleotide sequence ID" value="XM_015656923.2"/>
</dbReference>
<reference evidence="7" key="1">
    <citation type="submission" date="2025-08" db="UniProtKB">
        <authorList>
            <consortium name="RefSeq"/>
        </authorList>
    </citation>
    <scope>IDENTIFICATION</scope>
    <source>
        <tissue evidence="7">Thorax and Abdomen</tissue>
    </source>
</reference>
<comment type="subcellular location">
    <subcellularLocation>
        <location evidence="1">Secreted</location>
    </subcellularLocation>
</comment>
<dbReference type="SUPFAM" id="SSF47565">
    <property type="entry name" value="Insect pheromone/odorant-binding proteins"/>
    <property type="match status" value="1"/>
</dbReference>
<dbReference type="GO" id="GO:0007608">
    <property type="term" value="P:sensory perception of smell"/>
    <property type="evidence" value="ECO:0007669"/>
    <property type="project" value="TreeGrafter"/>
</dbReference>
<dbReference type="CDD" id="cd23992">
    <property type="entry name" value="PBP_GOBP"/>
    <property type="match status" value="1"/>
</dbReference>
<keyword evidence="6" id="KW-1185">Reference proteome</keyword>
<dbReference type="GeneID" id="107218889"/>
<dbReference type="InterPro" id="IPR036728">
    <property type="entry name" value="PBP_GOBP_sf"/>
</dbReference>
<evidence type="ECO:0000313" key="6">
    <source>
        <dbReference type="Proteomes" id="UP000829291"/>
    </source>
</evidence>
<evidence type="ECO:0000256" key="4">
    <source>
        <dbReference type="ARBA" id="ARBA00022729"/>
    </source>
</evidence>
<dbReference type="KEGG" id="nlo:107218889"/>
<evidence type="ECO:0000256" key="3">
    <source>
        <dbReference type="ARBA" id="ARBA00022525"/>
    </source>
</evidence>
<protein>
    <submittedName>
        <fullName evidence="7">General odorant-binding protein 69a</fullName>
    </submittedName>
</protein>
<keyword evidence="4 5" id="KW-0732">Signal</keyword>
<dbReference type="PANTHER" id="PTHR11857">
    <property type="entry name" value="ODORANT BINDING PROTEIN-RELATED"/>
    <property type="match status" value="1"/>
</dbReference>
<dbReference type="OrthoDB" id="8194670at2759"/>